<gene>
    <name evidence="2" type="ORF">DVS28_a4205</name>
</gene>
<keyword evidence="3" id="KW-1185">Reference proteome</keyword>
<protein>
    <submittedName>
        <fullName evidence="2">Putative iron-regulated membrane protein</fullName>
    </submittedName>
</protein>
<dbReference type="AlphaFoldDB" id="A0A346Y325"/>
<name>A0A346Y325_9ACTN</name>
<dbReference type="InterPro" id="IPR005625">
    <property type="entry name" value="PepSY-ass_TM"/>
</dbReference>
<dbReference type="PANTHER" id="PTHR34219:SF1">
    <property type="entry name" value="PEPSY DOMAIN-CONTAINING PROTEIN"/>
    <property type="match status" value="1"/>
</dbReference>
<sequence>MTVMLLITLVSGLAWSTYWGPHVTSIANAISPNVWTDAPPSGAGTRGDLDRLGNQTNWNTHDQHLPASGGVAAGEDAPAPIGLDSIAAIAEEEGMLPGWTAFLASNSEGAGGEIVHGSVTVSNSWPRKTGEARDLYLDQFTGETLGGQDVYGYGTVSRGLDTLVSTHMGTQLGIASRILMTALCIFAIWSVVTALMMFRKRRAPGSTGLPARRTQARPTRSVGLFALALGLAFPQWAVSALAVLGLDRAVGSLRSRRAAA</sequence>
<dbReference type="KEGG" id="euz:DVS28_a4205"/>
<keyword evidence="1" id="KW-0812">Transmembrane</keyword>
<feature type="transmembrane region" description="Helical" evidence="1">
    <location>
        <begin position="178"/>
        <end position="198"/>
    </location>
</feature>
<organism evidence="2 3">
    <name type="scientific">Euzebya pacifica</name>
    <dbReference type="NCBI Taxonomy" id="1608957"/>
    <lineage>
        <taxon>Bacteria</taxon>
        <taxon>Bacillati</taxon>
        <taxon>Actinomycetota</taxon>
        <taxon>Nitriliruptoria</taxon>
        <taxon>Euzebyales</taxon>
    </lineage>
</organism>
<reference evidence="2 3" key="1">
    <citation type="submission" date="2018-09" db="EMBL/GenBank/DDBJ databases">
        <title>Complete genome sequence of Euzebya sp. DY32-46 isolated from seawater of Pacific Ocean.</title>
        <authorList>
            <person name="Xu L."/>
            <person name="Wu Y.-H."/>
            <person name="Xu X.-W."/>
        </authorList>
    </citation>
    <scope>NUCLEOTIDE SEQUENCE [LARGE SCALE GENOMIC DNA]</scope>
    <source>
        <strain evidence="2 3">DY32-46</strain>
    </source>
</reference>
<dbReference type="Pfam" id="PF03929">
    <property type="entry name" value="PepSY_TM"/>
    <property type="match status" value="1"/>
</dbReference>
<dbReference type="RefSeq" id="WP_425461035.1">
    <property type="nucleotide sequence ID" value="NZ_CP031165.1"/>
</dbReference>
<accession>A0A346Y325</accession>
<keyword evidence="1" id="KW-1133">Transmembrane helix</keyword>
<evidence type="ECO:0000313" key="2">
    <source>
        <dbReference type="EMBL" id="AXV08872.1"/>
    </source>
</evidence>
<dbReference type="PANTHER" id="PTHR34219">
    <property type="entry name" value="IRON-REGULATED INNER MEMBRANE PROTEIN-RELATED"/>
    <property type="match status" value="1"/>
</dbReference>
<evidence type="ECO:0000256" key="1">
    <source>
        <dbReference type="SAM" id="Phobius"/>
    </source>
</evidence>
<dbReference type="EMBL" id="CP031165">
    <property type="protein sequence ID" value="AXV08872.1"/>
    <property type="molecule type" value="Genomic_DNA"/>
</dbReference>
<proteinExistence type="predicted"/>
<evidence type="ECO:0000313" key="3">
    <source>
        <dbReference type="Proteomes" id="UP000264006"/>
    </source>
</evidence>
<keyword evidence="1" id="KW-0472">Membrane</keyword>
<feature type="transmembrane region" description="Helical" evidence="1">
    <location>
        <begin position="222"/>
        <end position="246"/>
    </location>
</feature>
<dbReference type="Proteomes" id="UP000264006">
    <property type="component" value="Chromosome"/>
</dbReference>